<dbReference type="GO" id="GO:0008840">
    <property type="term" value="F:4-hydroxy-tetrahydrodipicolinate synthase activity"/>
    <property type="evidence" value="ECO:0007669"/>
    <property type="project" value="TreeGrafter"/>
</dbReference>
<dbReference type="InterPro" id="IPR017655">
    <property type="entry name" value="Dehydro-deoxyglucarate_dehyd"/>
</dbReference>
<dbReference type="EC" id="4.2.1.41" evidence="5"/>
<dbReference type="HAMAP" id="MF_00694">
    <property type="entry name" value="KDGDH"/>
    <property type="match status" value="1"/>
</dbReference>
<dbReference type="PATRIC" id="fig|953739.5.peg.3513"/>
<evidence type="ECO:0000313" key="8">
    <source>
        <dbReference type="Proteomes" id="UP000006854"/>
    </source>
</evidence>
<accession>F2R488</accession>
<evidence type="ECO:0000256" key="1">
    <source>
        <dbReference type="ARBA" id="ARBA00001446"/>
    </source>
</evidence>
<dbReference type="STRING" id="953739.SVEN_0077"/>
<proteinExistence type="inferred from homology"/>
<dbReference type="eggNOG" id="COG0329">
    <property type="taxonomic scope" value="Bacteria"/>
</dbReference>
<feature type="compositionally biased region" description="Low complexity" evidence="6">
    <location>
        <begin position="322"/>
        <end position="337"/>
    </location>
</feature>
<dbReference type="EMBL" id="FR845719">
    <property type="protein sequence ID" value="CCA53365.1"/>
    <property type="molecule type" value="Genomic_DNA"/>
</dbReference>
<dbReference type="Proteomes" id="UP000006854">
    <property type="component" value="Chromosome"/>
</dbReference>
<evidence type="ECO:0000313" key="7">
    <source>
        <dbReference type="EMBL" id="CCA53365.1"/>
    </source>
</evidence>
<dbReference type="SMART" id="SM01130">
    <property type="entry name" value="DHDPS"/>
    <property type="match status" value="1"/>
</dbReference>
<reference evidence="7 8" key="1">
    <citation type="journal article" date="2011" name="BMC Genomics">
        <title>Genome-wide analysis of the role of GlnR in Streptomyces venezuelae provides new insights into global nitrogen regulation in actinomycetes.</title>
        <authorList>
            <person name="Pullan S.T."/>
            <person name="Bibb M.J."/>
            <person name="Merrick M."/>
        </authorList>
    </citation>
    <scope>NUCLEOTIDE SEQUENCE [LARGE SCALE GENOMIC DNA]</scope>
    <source>
        <strain evidence="7">ATCC 10712</strain>
    </source>
</reference>
<dbReference type="InterPro" id="IPR002220">
    <property type="entry name" value="DapA-like"/>
</dbReference>
<dbReference type="AlphaFoldDB" id="F2R488"/>
<comment type="pathway">
    <text evidence="2 5">Carbohydrate acid metabolism; D-glucarate degradation; 2,5-dioxopentanoate from D-glucarate: step 2/2.</text>
</comment>
<keyword evidence="8" id="KW-1185">Reference proteome</keyword>
<evidence type="ECO:0000256" key="5">
    <source>
        <dbReference type="HAMAP-Rule" id="MF_00694"/>
    </source>
</evidence>
<dbReference type="NCBIfam" id="NF002958">
    <property type="entry name" value="PRK03620.1"/>
    <property type="match status" value="1"/>
</dbReference>
<sequence>MNRPSKGPPPVIPSGLMSFPLTPFTPDDAVAPGVFADHVEDQLAHGPAALFVACGTGEYSSLSATEYAEVVRHAVRVVAGRVPVFAGAGGGLGNARAAVAAASDAGADGILLLPPYLVGGTEDGYLAYVESVAGAGRLPVLVYRRGLARLGVSTALRLLSVPQVAGIKEGNGDLDTMARMVTAVRTSGHPRAESFAFLNGLPTAEVSAGACRAIGIRDYSSAVLCFAPDIARAFHTALTTGDTATTGRLLADFYLPLTALRDRVPGYAVSLVKAGARLRGLDVGRVRAPLVEAAPDHVDQLKDLLDRGRRALAEIAATAAEASPGASPGAGARASAGAGAGAGAPAGVDAGVDTGAEASVAVAS</sequence>
<evidence type="ECO:0000256" key="3">
    <source>
        <dbReference type="ARBA" id="ARBA00007592"/>
    </source>
</evidence>
<name>F2R488_STRVP</name>
<organism evidence="7 8">
    <name type="scientific">Streptomyces venezuelae (strain ATCC 10712 / CBS 650.69 / DSM 40230 / JCM 4526 / NBRC 13096 / PD 04745)</name>
    <dbReference type="NCBI Taxonomy" id="953739"/>
    <lineage>
        <taxon>Bacteria</taxon>
        <taxon>Bacillati</taxon>
        <taxon>Actinomycetota</taxon>
        <taxon>Actinomycetes</taxon>
        <taxon>Kitasatosporales</taxon>
        <taxon>Streptomycetaceae</taxon>
        <taxon>Streptomyces</taxon>
    </lineage>
</organism>
<gene>
    <name evidence="7" type="ordered locus">SVEN_0077</name>
</gene>
<evidence type="ECO:0000256" key="4">
    <source>
        <dbReference type="ARBA" id="ARBA00023239"/>
    </source>
</evidence>
<dbReference type="UniPathway" id="UPA00564">
    <property type="reaction ID" value="UER00628"/>
</dbReference>
<dbReference type="Pfam" id="PF00701">
    <property type="entry name" value="DHDPS"/>
    <property type="match status" value="1"/>
</dbReference>
<dbReference type="GO" id="GO:0047448">
    <property type="term" value="F:5-dehydro-4-deoxyglucarate dehydratase activity"/>
    <property type="evidence" value="ECO:0007669"/>
    <property type="project" value="UniProtKB-UniRule"/>
</dbReference>
<comment type="similarity">
    <text evidence="3 5">Belongs to the DapA family.</text>
</comment>
<dbReference type="GO" id="GO:0042838">
    <property type="term" value="P:D-glucarate catabolic process"/>
    <property type="evidence" value="ECO:0007669"/>
    <property type="project" value="UniProtKB-UniRule"/>
</dbReference>
<dbReference type="PANTHER" id="PTHR12128">
    <property type="entry name" value="DIHYDRODIPICOLINATE SYNTHASE"/>
    <property type="match status" value="1"/>
</dbReference>
<evidence type="ECO:0000256" key="6">
    <source>
        <dbReference type="SAM" id="MobiDB-lite"/>
    </source>
</evidence>
<feature type="region of interest" description="Disordered" evidence="6">
    <location>
        <begin position="322"/>
        <end position="348"/>
    </location>
</feature>
<comment type="catalytic activity">
    <reaction evidence="1 5">
        <text>5-dehydro-4-deoxy-D-glucarate + H(+) = 2,5-dioxopentanoate + CO2 + H2O</text>
        <dbReference type="Rhea" id="RHEA:24608"/>
        <dbReference type="ChEBI" id="CHEBI:15377"/>
        <dbReference type="ChEBI" id="CHEBI:15378"/>
        <dbReference type="ChEBI" id="CHEBI:16526"/>
        <dbReference type="ChEBI" id="CHEBI:42819"/>
        <dbReference type="ChEBI" id="CHEBI:58136"/>
        <dbReference type="EC" id="4.2.1.41"/>
    </reaction>
</comment>
<dbReference type="SUPFAM" id="SSF51569">
    <property type="entry name" value="Aldolase"/>
    <property type="match status" value="1"/>
</dbReference>
<keyword evidence="4 5" id="KW-0456">Lyase</keyword>
<dbReference type="HOGENOM" id="CLU_049343_5_2_11"/>
<dbReference type="PANTHER" id="PTHR12128:SF19">
    <property type="entry name" value="5-DEHYDRO-4-DEOXYGLUCARATE DEHYDRATASE 2-RELATED"/>
    <property type="match status" value="1"/>
</dbReference>
<evidence type="ECO:0000256" key="2">
    <source>
        <dbReference type="ARBA" id="ARBA00004983"/>
    </source>
</evidence>
<dbReference type="KEGG" id="sve:SVEN_0077"/>
<dbReference type="InterPro" id="IPR013785">
    <property type="entry name" value="Aldolase_TIM"/>
</dbReference>
<protein>
    <recommendedName>
        <fullName evidence="5">Probable 5-dehydro-4-deoxyglucarate dehydratase</fullName>
        <ecNumber evidence="5">4.2.1.41</ecNumber>
    </recommendedName>
    <alternativeName>
        <fullName evidence="5">5-keto-4-deoxy-glucarate dehydratase</fullName>
        <shortName evidence="5">KDGDH</shortName>
    </alternativeName>
</protein>
<dbReference type="Gene3D" id="3.20.20.70">
    <property type="entry name" value="Aldolase class I"/>
    <property type="match status" value="1"/>
</dbReference>